<evidence type="ECO:0000256" key="9">
    <source>
        <dbReference type="SAM" id="MobiDB-lite"/>
    </source>
</evidence>
<dbReference type="Pfam" id="PF00060">
    <property type="entry name" value="Lig_chan"/>
    <property type="match status" value="1"/>
</dbReference>
<keyword evidence="5 10" id="KW-1133">Transmembrane helix</keyword>
<comment type="caution">
    <text evidence="12">The sequence shown here is derived from an EMBL/GenBank/DDBJ whole genome shotgun (WGS) entry which is preliminary data.</text>
</comment>
<evidence type="ECO:0000256" key="10">
    <source>
        <dbReference type="SAM" id="Phobius"/>
    </source>
</evidence>
<keyword evidence="13" id="KW-1185">Reference proteome</keyword>
<dbReference type="GO" id="GO:0005886">
    <property type="term" value="C:plasma membrane"/>
    <property type="evidence" value="ECO:0007669"/>
    <property type="project" value="UniProtKB-SubCell"/>
</dbReference>
<feature type="domain" description="Ionotropic glutamate receptor C-terminal" evidence="11">
    <location>
        <begin position="170"/>
        <end position="479"/>
    </location>
</feature>
<evidence type="ECO:0000256" key="4">
    <source>
        <dbReference type="ARBA" id="ARBA00022692"/>
    </source>
</evidence>
<keyword evidence="8" id="KW-0325">Glycoprotein</keyword>
<feature type="transmembrane region" description="Helical" evidence="10">
    <location>
        <begin position="641"/>
        <end position="664"/>
    </location>
</feature>
<dbReference type="AlphaFoldDB" id="A0A8S4D4B3"/>
<dbReference type="Gene3D" id="1.10.287.70">
    <property type="match status" value="1"/>
</dbReference>
<dbReference type="InterPro" id="IPR052192">
    <property type="entry name" value="Insect_Ionotropic_Sensory_Rcpt"/>
</dbReference>
<feature type="region of interest" description="Disordered" evidence="9">
    <location>
        <begin position="681"/>
        <end position="716"/>
    </location>
</feature>
<evidence type="ECO:0000256" key="3">
    <source>
        <dbReference type="ARBA" id="ARBA00022475"/>
    </source>
</evidence>
<evidence type="ECO:0000256" key="8">
    <source>
        <dbReference type="ARBA" id="ARBA00023180"/>
    </source>
</evidence>
<feature type="compositionally biased region" description="Basic residues" evidence="9">
    <location>
        <begin position="683"/>
        <end position="695"/>
    </location>
</feature>
<comment type="subcellular location">
    <subcellularLocation>
        <location evidence="1">Cell membrane</location>
        <topology evidence="1">Multi-pass membrane protein</topology>
    </subcellularLocation>
</comment>
<dbReference type="SUPFAM" id="SSF53850">
    <property type="entry name" value="Periplasmic binding protein-like II"/>
    <property type="match status" value="1"/>
</dbReference>
<evidence type="ECO:0000256" key="7">
    <source>
        <dbReference type="ARBA" id="ARBA00023170"/>
    </source>
</evidence>
<dbReference type="EMBL" id="CAJHNJ030000002">
    <property type="protein sequence ID" value="CAG9091567.1"/>
    <property type="molecule type" value="Genomic_DNA"/>
</dbReference>
<evidence type="ECO:0000256" key="6">
    <source>
        <dbReference type="ARBA" id="ARBA00023136"/>
    </source>
</evidence>
<keyword evidence="7" id="KW-0675">Receptor</keyword>
<evidence type="ECO:0000313" key="13">
    <source>
        <dbReference type="Proteomes" id="UP000653454"/>
    </source>
</evidence>
<dbReference type="InterPro" id="IPR001320">
    <property type="entry name" value="Iontro_rcpt_C"/>
</dbReference>
<comment type="similarity">
    <text evidence="2">Belongs to the glutamate-gated ion channel (TC 1.A.10.1) family.</text>
</comment>
<accession>A0A8S4D4B3</accession>
<feature type="transmembrane region" description="Helical" evidence="10">
    <location>
        <begin position="583"/>
        <end position="602"/>
    </location>
</feature>
<dbReference type="Gene3D" id="3.40.190.10">
    <property type="entry name" value="Periplasmic binding protein-like II"/>
    <property type="match status" value="1"/>
</dbReference>
<evidence type="ECO:0000256" key="1">
    <source>
        <dbReference type="ARBA" id="ARBA00004651"/>
    </source>
</evidence>
<evidence type="ECO:0000259" key="11">
    <source>
        <dbReference type="Pfam" id="PF00060"/>
    </source>
</evidence>
<dbReference type="GO" id="GO:0015276">
    <property type="term" value="F:ligand-gated monoatomic ion channel activity"/>
    <property type="evidence" value="ECO:0007669"/>
    <property type="project" value="InterPro"/>
</dbReference>
<gene>
    <name evidence="12" type="ORF">PLXY2_LOCUS592</name>
</gene>
<feature type="transmembrane region" description="Helical" evidence="10">
    <location>
        <begin position="432"/>
        <end position="451"/>
    </location>
</feature>
<feature type="transmembrane region" description="Helical" evidence="10">
    <location>
        <begin position="499"/>
        <end position="522"/>
    </location>
</feature>
<dbReference type="Proteomes" id="UP000653454">
    <property type="component" value="Unassembled WGS sequence"/>
</dbReference>
<evidence type="ECO:0000256" key="5">
    <source>
        <dbReference type="ARBA" id="ARBA00022989"/>
    </source>
</evidence>
<proteinExistence type="inferred from homology"/>
<name>A0A8S4D4B3_PLUXY</name>
<keyword evidence="3" id="KW-1003">Cell membrane</keyword>
<protein>
    <submittedName>
        <fullName evidence="12">(diamondback moth) hypothetical protein</fullName>
    </submittedName>
</protein>
<reference evidence="12" key="1">
    <citation type="submission" date="2020-11" db="EMBL/GenBank/DDBJ databases">
        <authorList>
            <person name="Whiteford S."/>
        </authorList>
    </citation>
    <scope>NUCLEOTIDE SEQUENCE</scope>
</reference>
<feature type="transmembrane region" description="Helical" evidence="10">
    <location>
        <begin position="239"/>
        <end position="260"/>
    </location>
</feature>
<dbReference type="PANTHER" id="PTHR42643:SF24">
    <property type="entry name" value="IONOTROPIC RECEPTOR 60A"/>
    <property type="match status" value="1"/>
</dbReference>
<evidence type="ECO:0000256" key="2">
    <source>
        <dbReference type="ARBA" id="ARBA00008685"/>
    </source>
</evidence>
<dbReference type="PANTHER" id="PTHR42643">
    <property type="entry name" value="IONOTROPIC RECEPTOR 20A-RELATED"/>
    <property type="match status" value="1"/>
</dbReference>
<evidence type="ECO:0000313" key="12">
    <source>
        <dbReference type="EMBL" id="CAG9091567.1"/>
    </source>
</evidence>
<keyword evidence="6 10" id="KW-0472">Membrane</keyword>
<dbReference type="GO" id="GO:0050906">
    <property type="term" value="P:detection of stimulus involved in sensory perception"/>
    <property type="evidence" value="ECO:0007669"/>
    <property type="project" value="UniProtKB-ARBA"/>
</dbReference>
<sequence length="759" mass="86889">MAGIELLISSICYNATFCDAYYDNSGLDERLTKKQNEFLALRSEVNGKHLRIATYNNYPLSYVEEINGTLVGQGVAFVIVDILRKRFNFTFDVILAEKNYESGGSKPEDSVIGLVNSSIADFAAAFLPILYDYQTKVSFSHLLDEGVWLMMLKRPKESAAGSGLLAPFEYEVWYLILAAVLSYGPCITLLTKLRNKLVTDEEPPIPISPSFWFVYGAFIKQGTTMSPEANTTRVLFATWWMFIILLSAFYTANLTAFLTLSKFTLDIEYPQDLLRKNYRWMAQEGGTVQYIVRDPNEELHSLNVMVKNGRAEFRAISNDFDYLPLVQGGAVLVREETAVLHLMYGDYLRKAREGVEEADRCTYVVAPNAFMTTMRAFAYPRNSTLRRLFDPVLNYVEQAGLIKHHLHRDLPSTKICPLDLQSKDRRLRNSDLLMTYLIMLAGLAAATAAFMGEHADFRHFATVHPYFIKHHLHRDLPSTKICPLDLQSKDRRLRNSDLLMTYLIMLAGLAAATAAFMGEFPFEVRCEERVSKLRDAIGRQLRTERSFVYSVLIKHHLHRDLPSTKICPLDLQSKDRRLRNSDLLMTYLIMLAGLAAATAAFMGEVHPYFIKYHLHRDLPSTKICPLDLQSKDRRLRNSDLLMTYLIMLAGLAAATAAFMGEMIFKRYIRVKWKMKVHSGLIGQKKKSQSKKKETKKRWNDDTKPPPYESLFGRNSRYTGSENTEHKVINGREYWVVNTISGDRRLIPIRTPSAFLYERK</sequence>
<organism evidence="12 13">
    <name type="scientific">Plutella xylostella</name>
    <name type="common">Diamondback moth</name>
    <name type="synonym">Plutella maculipennis</name>
    <dbReference type="NCBI Taxonomy" id="51655"/>
    <lineage>
        <taxon>Eukaryota</taxon>
        <taxon>Metazoa</taxon>
        <taxon>Ecdysozoa</taxon>
        <taxon>Arthropoda</taxon>
        <taxon>Hexapoda</taxon>
        <taxon>Insecta</taxon>
        <taxon>Pterygota</taxon>
        <taxon>Neoptera</taxon>
        <taxon>Endopterygota</taxon>
        <taxon>Lepidoptera</taxon>
        <taxon>Glossata</taxon>
        <taxon>Ditrysia</taxon>
        <taxon>Yponomeutoidea</taxon>
        <taxon>Plutellidae</taxon>
        <taxon>Plutella</taxon>
    </lineage>
</organism>
<keyword evidence="4 10" id="KW-0812">Transmembrane</keyword>